<evidence type="ECO:0000256" key="6">
    <source>
        <dbReference type="ARBA" id="ARBA00023242"/>
    </source>
</evidence>
<dbReference type="InterPro" id="IPR036875">
    <property type="entry name" value="Znf_CCHC_sf"/>
</dbReference>
<protein>
    <recommendedName>
        <fullName evidence="7">Zinc finger CCHC domain-containing protein 7</fullName>
    </recommendedName>
    <alternativeName>
        <fullName evidence="8">TRAMP-like complex RNA-binding factor ZCCHC7</fullName>
    </alternativeName>
</protein>
<dbReference type="PANTHER" id="PTHR46543:SF1">
    <property type="entry name" value="ZINC FINGER CCHC DOMAIN-CONTAINING PROTEIN 7"/>
    <property type="match status" value="1"/>
</dbReference>
<keyword evidence="6" id="KW-0539">Nucleus</keyword>
<evidence type="ECO:0000256" key="2">
    <source>
        <dbReference type="ARBA" id="ARBA00022723"/>
    </source>
</evidence>
<dbReference type="GO" id="GO:0071031">
    <property type="term" value="P:nuclear mRNA surveillance of mRNA 3'-end processing"/>
    <property type="evidence" value="ECO:0007669"/>
    <property type="project" value="TreeGrafter"/>
</dbReference>
<keyword evidence="3" id="KW-0677">Repeat</keyword>
<dbReference type="GO" id="GO:0008270">
    <property type="term" value="F:zinc ion binding"/>
    <property type="evidence" value="ECO:0007669"/>
    <property type="project" value="UniProtKB-KW"/>
</dbReference>
<keyword evidence="5" id="KW-0862">Zinc</keyword>
<keyword evidence="4 9" id="KW-0863">Zinc-finger</keyword>
<feature type="domain" description="CCHC-type" evidence="10">
    <location>
        <begin position="220"/>
        <end position="236"/>
    </location>
</feature>
<comment type="subcellular location">
    <subcellularLocation>
        <location evidence="1">Nucleus</location>
    </subcellularLocation>
</comment>
<dbReference type="GO" id="GO:0071036">
    <property type="term" value="P:nuclear polyadenylation-dependent snoRNA catabolic process"/>
    <property type="evidence" value="ECO:0007669"/>
    <property type="project" value="TreeGrafter"/>
</dbReference>
<evidence type="ECO:0000256" key="8">
    <source>
        <dbReference type="ARBA" id="ARBA00043023"/>
    </source>
</evidence>
<dbReference type="GO" id="GO:0003723">
    <property type="term" value="F:RNA binding"/>
    <property type="evidence" value="ECO:0007669"/>
    <property type="project" value="TreeGrafter"/>
</dbReference>
<dbReference type="PROSITE" id="PS50158">
    <property type="entry name" value="ZF_CCHC"/>
    <property type="match status" value="1"/>
</dbReference>
<sequence length="406" mass="46134">MRLGSWTSWLFPDVVFVRNLKCKLIMADDEEVCYLWSGIPAQHRDVPLVTLDSPPYSPPEETPSIPSLLDISVPCPPFISGFENIDMTTFVPMEPLITPEGSDTLEPAAVKVKKKRSRKKKKNVLLVSKMVEQIKEAGVLERNNLGEDEEEAPVVRNVKLVKPKEKWTRYFEADLPQLEEQYPVTARDIRKAAEKAERLSRIQKGRVSKLSRSGRRPAGRCLNCHQHGHMKFECPDPIKVVKCHMCAGVGHYADSCPKSMCLLCGAKKNEFSSGCRNCRFMYRLTCTRCNNIGHESDYCPDLWRRFYDTVDGDGISVNLSTKTGRSSLKPSHKLYCSWCAKRGHSANDCSRSPEEVKFCGASYVTSLLSAHDFELGKKSTNNSYKRNRNSRKSVQVMKRFKRDLRS</sequence>
<dbReference type="Gene3D" id="4.10.60.10">
    <property type="entry name" value="Zinc finger, CCHC-type"/>
    <property type="match status" value="2"/>
</dbReference>
<evidence type="ECO:0000256" key="1">
    <source>
        <dbReference type="ARBA" id="ARBA00004123"/>
    </source>
</evidence>
<dbReference type="GO" id="GO:0071037">
    <property type="term" value="P:nuclear polyadenylation-dependent snRNA catabolic process"/>
    <property type="evidence" value="ECO:0007669"/>
    <property type="project" value="TreeGrafter"/>
</dbReference>
<dbReference type="PANTHER" id="PTHR46543">
    <property type="entry name" value="ZINC FINGER CCHC DOMAIN-CONTAINING PROTEIN 7"/>
    <property type="match status" value="1"/>
</dbReference>
<evidence type="ECO:0000256" key="9">
    <source>
        <dbReference type="PROSITE-ProRule" id="PRU00047"/>
    </source>
</evidence>
<evidence type="ECO:0000313" key="11">
    <source>
        <dbReference type="EMBL" id="CAB3377662.1"/>
    </source>
</evidence>
<dbReference type="GO" id="GO:0071039">
    <property type="term" value="P:nuclear polyadenylation-dependent CUT catabolic process"/>
    <property type="evidence" value="ECO:0007669"/>
    <property type="project" value="TreeGrafter"/>
</dbReference>
<evidence type="ECO:0000259" key="10">
    <source>
        <dbReference type="PROSITE" id="PS50158"/>
    </source>
</evidence>
<comment type="caution">
    <text evidence="11">The sequence shown here is derived from an EMBL/GenBank/DDBJ whole genome shotgun (WGS) entry which is preliminary data.</text>
</comment>
<proteinExistence type="predicted"/>
<dbReference type="GO" id="GO:0031499">
    <property type="term" value="C:TRAMP complex"/>
    <property type="evidence" value="ECO:0007669"/>
    <property type="project" value="TreeGrafter"/>
</dbReference>
<dbReference type="InterPro" id="IPR001878">
    <property type="entry name" value="Znf_CCHC"/>
</dbReference>
<evidence type="ECO:0000256" key="3">
    <source>
        <dbReference type="ARBA" id="ARBA00022737"/>
    </source>
</evidence>
<evidence type="ECO:0000256" key="7">
    <source>
        <dbReference type="ARBA" id="ARBA00041190"/>
    </source>
</evidence>
<evidence type="ECO:0000313" key="12">
    <source>
        <dbReference type="Proteomes" id="UP000494165"/>
    </source>
</evidence>
<dbReference type="InterPro" id="IPR051644">
    <property type="entry name" value="TRAMP_AT-DNA-binding"/>
</dbReference>
<dbReference type="AlphaFoldDB" id="A0A8S1D479"/>
<name>A0A8S1D479_9INSE</name>
<dbReference type="SUPFAM" id="SSF57756">
    <property type="entry name" value="Retrovirus zinc finger-like domains"/>
    <property type="match status" value="1"/>
</dbReference>
<dbReference type="Proteomes" id="UP000494165">
    <property type="component" value="Unassembled WGS sequence"/>
</dbReference>
<accession>A0A8S1D479</accession>
<dbReference type="SMART" id="SM00343">
    <property type="entry name" value="ZnF_C2HC"/>
    <property type="match status" value="4"/>
</dbReference>
<dbReference type="EMBL" id="CADEPI010000149">
    <property type="protein sequence ID" value="CAB3377662.1"/>
    <property type="molecule type" value="Genomic_DNA"/>
</dbReference>
<dbReference type="GO" id="GO:0071038">
    <property type="term" value="P:TRAMP-dependent tRNA surveillance pathway"/>
    <property type="evidence" value="ECO:0007669"/>
    <property type="project" value="TreeGrafter"/>
</dbReference>
<organism evidence="11 12">
    <name type="scientific">Cloeon dipterum</name>
    <dbReference type="NCBI Taxonomy" id="197152"/>
    <lineage>
        <taxon>Eukaryota</taxon>
        <taxon>Metazoa</taxon>
        <taxon>Ecdysozoa</taxon>
        <taxon>Arthropoda</taxon>
        <taxon>Hexapoda</taxon>
        <taxon>Insecta</taxon>
        <taxon>Pterygota</taxon>
        <taxon>Palaeoptera</taxon>
        <taxon>Ephemeroptera</taxon>
        <taxon>Pisciforma</taxon>
        <taxon>Baetidae</taxon>
        <taxon>Cloeon</taxon>
    </lineage>
</organism>
<reference evidence="11 12" key="1">
    <citation type="submission" date="2020-04" db="EMBL/GenBank/DDBJ databases">
        <authorList>
            <person name="Alioto T."/>
            <person name="Alioto T."/>
            <person name="Gomez Garrido J."/>
        </authorList>
    </citation>
    <scope>NUCLEOTIDE SEQUENCE [LARGE SCALE GENOMIC DNA]</scope>
</reference>
<keyword evidence="2" id="KW-0479">Metal-binding</keyword>
<dbReference type="OrthoDB" id="7608935at2759"/>
<evidence type="ECO:0000256" key="5">
    <source>
        <dbReference type="ARBA" id="ARBA00022833"/>
    </source>
</evidence>
<keyword evidence="12" id="KW-1185">Reference proteome</keyword>
<gene>
    <name evidence="11" type="ORF">CLODIP_2_CD13654</name>
</gene>
<evidence type="ECO:0000256" key="4">
    <source>
        <dbReference type="ARBA" id="ARBA00022771"/>
    </source>
</evidence>
<dbReference type="GO" id="GO:0071035">
    <property type="term" value="P:nuclear polyadenylation-dependent rRNA catabolic process"/>
    <property type="evidence" value="ECO:0007669"/>
    <property type="project" value="TreeGrafter"/>
</dbReference>